<dbReference type="Gene3D" id="1.25.40.10">
    <property type="entry name" value="Tetratricopeptide repeat domain"/>
    <property type="match status" value="3"/>
</dbReference>
<feature type="region of interest" description="Disordered" evidence="10">
    <location>
        <begin position="800"/>
        <end position="1072"/>
    </location>
</feature>
<feature type="compositionally biased region" description="Polar residues" evidence="10">
    <location>
        <begin position="323"/>
        <end position="333"/>
    </location>
</feature>
<evidence type="ECO:0000256" key="7">
    <source>
        <dbReference type="ARBA" id="ARBA00023242"/>
    </source>
</evidence>
<feature type="region of interest" description="Disordered" evidence="10">
    <location>
        <begin position="82"/>
        <end position="134"/>
    </location>
</feature>
<feature type="compositionally biased region" description="Low complexity" evidence="10">
    <location>
        <begin position="767"/>
        <end position="778"/>
    </location>
</feature>
<sequence>MPTSHLPSGASPSQNPQSIPGMVPISAPGVPAGLSNPVQKAMTSESHPASFPTYPTYYPSAMPPNTMSHPAHIPRASLHPMLSQQHQLPPPPPQPSSQPAQQQAASTSLHQSSPSILPPSQHNPQNMPMHPSYPDAMMHLQHVVSSQQYRQLPPSVFAAPPDQQASQMQRLMPVQQVPVPSPQYLPHFLQQQQQQQQQQQRSMHPPANATATPPNAVSSKPPMSTIVSQNGTYYSIPSVPHHAQNPAAMGVPPQPDSSAVVNPPAPTPSVVPPTHPINQMPSNAPNAPSSLPLHVSASPSVNPNPQPPPSVPLPSHPPPPSSTTQANVMPSNAPESVRKLISLNEEAWLQIGHLAELYDDSDKALTAYEAALRQNPYSIPAMLQVATLLRNREQFLLAIEYYQTILDLDPKQGEIWSALGHCYLMRDDLSRAYSAYRQALYHLKDPKNPKLWYGIGILYDRYGSHEHAEEAFTQCLRMDPNFEKVNEIYFRLGIIYKQQHKFAQSLELFRYILNHPPKPLTVLDIYFQIGHVYEQQKEYKLAKEAYERVLAETPNHAKVLQQLGWLCHQQSSSFTNQDLAIQYLTKSLEADDTDAQSWYLIGRCYVAQQKYNKAYEAYQQAVYRDGRNPTFWCSIGVLYYQINQYQDALDAYSRAIRLNPYISEVWYDLGTLYESCHNQISDALDAYQRAAELDPANPHIRARLQLLRGSSTDQHKLATSAAPPAVTNQNPKFVGQPGSVYPGGLPAPPTPSNWQVPQLSAQSQAMTQPQTLTQPQSQPFFPQAYASNVALPNGVQHAYSGAVPQQSPGTVSTVGSVTNQPSPTHQSTQQTNAAPPVVPTFMPNRSRPSISGAPASKSPQIKSSDQPHSRHDSFTTIVGQQERSNSISSRPKDIKGAISTFEQRERHTGSPKDTPKKPDVYVAPPIESSRSVTADLDQSAGSQEISQEVPVEKSNKRQLPSNEKRTEEVPPELPSSDEGVKRQKVIADEARDNDNKANKEEVSPRSSPVEPIEEAKADQQSERQNGSEERSQSIESPVPEAKDKSRSPKQTARTLDVDEDYDGEEEVDKDAH</sequence>
<keyword evidence="12" id="KW-1185">Reference proteome</keyword>
<evidence type="ECO:0000256" key="1">
    <source>
        <dbReference type="ARBA" id="ARBA00004123"/>
    </source>
</evidence>
<feature type="repeat" description="TPR" evidence="9">
    <location>
        <begin position="629"/>
        <end position="662"/>
    </location>
</feature>
<dbReference type="EMBL" id="CP115611">
    <property type="protein sequence ID" value="WBW72516.1"/>
    <property type="molecule type" value="Genomic_DNA"/>
</dbReference>
<feature type="repeat" description="TPR" evidence="9">
    <location>
        <begin position="345"/>
        <end position="378"/>
    </location>
</feature>
<protein>
    <submittedName>
        <fullName evidence="11">Transcriptional corepressor Ssn6</fullName>
    </submittedName>
</protein>
<dbReference type="AlphaFoldDB" id="A0AAE9WBQ5"/>
<keyword evidence="3" id="KW-0677">Repeat</keyword>
<feature type="compositionally biased region" description="Polar residues" evidence="10">
    <location>
        <begin position="874"/>
        <end position="889"/>
    </location>
</feature>
<evidence type="ECO:0000256" key="9">
    <source>
        <dbReference type="PROSITE-ProRule" id="PRU00339"/>
    </source>
</evidence>
<dbReference type="RefSeq" id="XP_056036759.1">
    <property type="nucleotide sequence ID" value="XM_056179349.1"/>
</dbReference>
<feature type="repeat" description="TPR" evidence="9">
    <location>
        <begin position="595"/>
        <end position="628"/>
    </location>
</feature>
<reference evidence="11 12" key="1">
    <citation type="journal article" date="2023" name="G3 (Bethesda)">
        <title>A high-quality reference genome for the fission yeast Schizosaccharomyces osmophilus.</title>
        <authorList>
            <person name="Jia G.S."/>
            <person name="Zhang W.C."/>
            <person name="Liang Y."/>
            <person name="Liu X.H."/>
            <person name="Rhind N."/>
            <person name="Pidoux A."/>
            <person name="Brysch-Herzberg M."/>
            <person name="Du L.L."/>
        </authorList>
    </citation>
    <scope>NUCLEOTIDE SEQUENCE [LARGE SCALE GENOMIC DNA]</scope>
    <source>
        <strain evidence="11 12">CBS 15793</strain>
    </source>
</reference>
<evidence type="ECO:0000313" key="11">
    <source>
        <dbReference type="EMBL" id="WBW72516.1"/>
    </source>
</evidence>
<proteinExistence type="inferred from homology"/>
<dbReference type="InterPro" id="IPR051630">
    <property type="entry name" value="Corepressor-Demethylase"/>
</dbReference>
<comment type="subcellular location">
    <subcellularLocation>
        <location evidence="1">Nucleus</location>
    </subcellularLocation>
</comment>
<dbReference type="FunFam" id="1.25.40.10:FF:000403">
    <property type="entry name" value="General transcriptional repressor, putative"/>
    <property type="match status" value="1"/>
</dbReference>
<dbReference type="GO" id="GO:0017053">
    <property type="term" value="C:transcription repressor complex"/>
    <property type="evidence" value="ECO:0007669"/>
    <property type="project" value="TreeGrafter"/>
</dbReference>
<feature type="compositionally biased region" description="Low complexity" evidence="10">
    <location>
        <begin position="190"/>
        <end position="216"/>
    </location>
</feature>
<accession>A0AAE9WBQ5</accession>
<evidence type="ECO:0000256" key="10">
    <source>
        <dbReference type="SAM" id="MobiDB-lite"/>
    </source>
</evidence>
<evidence type="ECO:0000256" key="6">
    <source>
        <dbReference type="ARBA" id="ARBA00023163"/>
    </source>
</evidence>
<dbReference type="GO" id="GO:0031490">
    <property type="term" value="F:chromatin DNA binding"/>
    <property type="evidence" value="ECO:0007669"/>
    <property type="project" value="TreeGrafter"/>
</dbReference>
<feature type="compositionally biased region" description="Polar residues" evidence="10">
    <location>
        <begin position="107"/>
        <end position="126"/>
    </location>
</feature>
<evidence type="ECO:0000256" key="4">
    <source>
        <dbReference type="ARBA" id="ARBA00022803"/>
    </source>
</evidence>
<feature type="compositionally biased region" description="Polar residues" evidence="10">
    <location>
        <begin position="217"/>
        <end position="229"/>
    </location>
</feature>
<evidence type="ECO:0000313" key="12">
    <source>
        <dbReference type="Proteomes" id="UP001212411"/>
    </source>
</evidence>
<dbReference type="InterPro" id="IPR011990">
    <property type="entry name" value="TPR-like_helical_dom_sf"/>
</dbReference>
<dbReference type="GO" id="GO:0005634">
    <property type="term" value="C:nucleus"/>
    <property type="evidence" value="ECO:0007669"/>
    <property type="project" value="UniProtKB-SubCell"/>
</dbReference>
<evidence type="ECO:0000256" key="8">
    <source>
        <dbReference type="ARBA" id="ARBA00061082"/>
    </source>
</evidence>
<feature type="region of interest" description="Disordered" evidence="10">
    <location>
        <begin position="712"/>
        <end position="778"/>
    </location>
</feature>
<dbReference type="Pfam" id="PF13181">
    <property type="entry name" value="TPR_8"/>
    <property type="match status" value="3"/>
</dbReference>
<feature type="region of interest" description="Disordered" evidence="10">
    <location>
        <begin position="189"/>
        <end position="229"/>
    </location>
</feature>
<feature type="compositionally biased region" description="Polar residues" evidence="10">
    <location>
        <begin position="1"/>
        <end position="18"/>
    </location>
</feature>
<comment type="similarity">
    <text evidence="8">Belongs to the CYC8/SSN6 family.</text>
</comment>
<feature type="compositionally biased region" description="Low complexity" evidence="10">
    <location>
        <begin position="97"/>
        <end position="106"/>
    </location>
</feature>
<dbReference type="SMART" id="SM00028">
    <property type="entry name" value="TPR"/>
    <property type="match status" value="10"/>
</dbReference>
<keyword evidence="6" id="KW-0804">Transcription</keyword>
<feature type="compositionally biased region" description="Basic and acidic residues" evidence="10">
    <location>
        <begin position="1013"/>
        <end position="1032"/>
    </location>
</feature>
<dbReference type="Pfam" id="PF00515">
    <property type="entry name" value="TPR_1"/>
    <property type="match status" value="1"/>
</dbReference>
<feature type="repeat" description="TPR" evidence="9">
    <location>
        <begin position="413"/>
        <end position="446"/>
    </location>
</feature>
<organism evidence="11 12">
    <name type="scientific">Schizosaccharomyces osmophilus</name>
    <dbReference type="NCBI Taxonomy" id="2545709"/>
    <lineage>
        <taxon>Eukaryota</taxon>
        <taxon>Fungi</taxon>
        <taxon>Dikarya</taxon>
        <taxon>Ascomycota</taxon>
        <taxon>Taphrinomycotina</taxon>
        <taxon>Schizosaccharomycetes</taxon>
        <taxon>Schizosaccharomycetales</taxon>
        <taxon>Schizosaccharomycetaceae</taxon>
        <taxon>Schizosaccharomyces</taxon>
    </lineage>
</organism>
<dbReference type="PROSITE" id="PS50005">
    <property type="entry name" value="TPR"/>
    <property type="match status" value="8"/>
</dbReference>
<dbReference type="PROSITE" id="PS50293">
    <property type="entry name" value="TPR_REGION"/>
    <property type="match status" value="1"/>
</dbReference>
<feature type="compositionally biased region" description="Polar residues" evidence="10">
    <location>
        <begin position="36"/>
        <end position="47"/>
    </location>
</feature>
<dbReference type="InterPro" id="IPR019734">
    <property type="entry name" value="TPR_rpt"/>
</dbReference>
<gene>
    <name evidence="11" type="primary">ssn6</name>
    <name evidence="11" type="ORF">SOMG_00555</name>
</gene>
<feature type="region of interest" description="Disordered" evidence="10">
    <location>
        <begin position="244"/>
        <end position="333"/>
    </location>
</feature>
<feature type="repeat" description="TPR" evidence="9">
    <location>
        <begin position="523"/>
        <end position="556"/>
    </location>
</feature>
<keyword evidence="2" id="KW-0678">Repressor</keyword>
<dbReference type="PANTHER" id="PTHR14017:SF1">
    <property type="entry name" value="LD02225P"/>
    <property type="match status" value="1"/>
</dbReference>
<dbReference type="GO" id="GO:0000978">
    <property type="term" value="F:RNA polymerase II cis-regulatory region sequence-specific DNA binding"/>
    <property type="evidence" value="ECO:0007669"/>
    <property type="project" value="TreeGrafter"/>
</dbReference>
<keyword evidence="7" id="KW-0539">Nucleus</keyword>
<feature type="compositionally biased region" description="Pro residues" evidence="10">
    <location>
        <begin position="302"/>
        <end position="321"/>
    </location>
</feature>
<feature type="compositionally biased region" description="Basic and acidic residues" evidence="10">
    <location>
        <begin position="978"/>
        <end position="1003"/>
    </location>
</feature>
<dbReference type="KEGG" id="som:SOMG_00555"/>
<feature type="compositionally biased region" description="Polar residues" evidence="10">
    <location>
        <begin position="752"/>
        <end position="766"/>
    </location>
</feature>
<dbReference type="Proteomes" id="UP001212411">
    <property type="component" value="Chromosome 1"/>
</dbReference>
<dbReference type="GeneID" id="80874038"/>
<feature type="repeat" description="TPR" evidence="9">
    <location>
        <begin position="379"/>
        <end position="412"/>
    </location>
</feature>
<dbReference type="GO" id="GO:0000122">
    <property type="term" value="P:negative regulation of transcription by RNA polymerase II"/>
    <property type="evidence" value="ECO:0007669"/>
    <property type="project" value="TreeGrafter"/>
</dbReference>
<dbReference type="FunFam" id="1.25.40.10:FF:000078">
    <property type="entry name" value="Transcriptional corepressor Cyc8"/>
    <property type="match status" value="1"/>
</dbReference>
<evidence type="ECO:0000256" key="2">
    <source>
        <dbReference type="ARBA" id="ARBA00022491"/>
    </source>
</evidence>
<feature type="repeat" description="TPR" evidence="9">
    <location>
        <begin position="449"/>
        <end position="482"/>
    </location>
</feature>
<feature type="region of interest" description="Disordered" evidence="10">
    <location>
        <begin position="1"/>
        <end position="59"/>
    </location>
</feature>
<dbReference type="Pfam" id="PF13432">
    <property type="entry name" value="TPR_16"/>
    <property type="match status" value="1"/>
</dbReference>
<feature type="compositionally biased region" description="Acidic residues" evidence="10">
    <location>
        <begin position="1057"/>
        <end position="1072"/>
    </location>
</feature>
<keyword evidence="4 9" id="KW-0802">TPR repeat</keyword>
<feature type="compositionally biased region" description="Pro residues" evidence="10">
    <location>
        <begin position="263"/>
        <end position="275"/>
    </location>
</feature>
<feature type="compositionally biased region" description="Basic and acidic residues" evidence="10">
    <location>
        <begin position="902"/>
        <end position="919"/>
    </location>
</feature>
<feature type="compositionally biased region" description="Polar residues" evidence="10">
    <location>
        <begin position="803"/>
        <end position="817"/>
    </location>
</feature>
<dbReference type="PANTHER" id="PTHR14017">
    <property type="entry name" value="LYSINE-SPECIFIC DEMETHYLASE"/>
    <property type="match status" value="1"/>
</dbReference>
<name>A0AAE9WBQ5_9SCHI</name>
<evidence type="ECO:0000256" key="5">
    <source>
        <dbReference type="ARBA" id="ARBA00023015"/>
    </source>
</evidence>
<dbReference type="SUPFAM" id="SSF48452">
    <property type="entry name" value="TPR-like"/>
    <property type="match status" value="2"/>
</dbReference>
<feature type="compositionally biased region" description="Low complexity" evidence="10">
    <location>
        <begin position="281"/>
        <end position="301"/>
    </location>
</feature>
<feature type="repeat" description="TPR" evidence="9">
    <location>
        <begin position="486"/>
        <end position="519"/>
    </location>
</feature>
<feature type="compositionally biased region" description="Low complexity" evidence="10">
    <location>
        <begin position="818"/>
        <end position="832"/>
    </location>
</feature>
<keyword evidence="5" id="KW-0805">Transcription regulation</keyword>
<evidence type="ECO:0000256" key="3">
    <source>
        <dbReference type="ARBA" id="ARBA00022737"/>
    </source>
</evidence>